<sequence length="248" mass="27763">MGTAHIGRFNGKILDIAKEKSELIKGMKQTGLLFLNADDSNSSLLDTKEFKGKIVKIGCKKNADYTASNIKYTKYGMTFHTNIDGKTYKLSILIFGKYHVKNALFAIAVSHQLGFQPSDIKKGLANYYKMDRRLKVYRLPNRVKIIDDTYSANPEATMASIDVLQNIGPGKKIVVLGSMLELGSYSVEGHQQVGKYIAKNNVNLLFTFGTEAKEIGNYSASSDKKSMPNTSFLFESIKIKYFNKRKNL</sequence>
<organism evidence="6 7">
    <name type="scientific">Bacillus cereus</name>
    <dbReference type="NCBI Taxonomy" id="1396"/>
    <lineage>
        <taxon>Bacteria</taxon>
        <taxon>Bacillati</taxon>
        <taxon>Bacillota</taxon>
        <taxon>Bacilli</taxon>
        <taxon>Bacillales</taxon>
        <taxon>Bacillaceae</taxon>
        <taxon>Bacillus</taxon>
        <taxon>Bacillus cereus group</taxon>
    </lineage>
</organism>
<dbReference type="PANTHER" id="PTHR43024">
    <property type="entry name" value="UDP-N-ACETYLMURAMOYL-TRIPEPTIDE--D-ALANYL-D-ALANINE LIGASE"/>
    <property type="match status" value="1"/>
</dbReference>
<dbReference type="SUPFAM" id="SSF53623">
    <property type="entry name" value="MurD-like peptide ligases, catalytic domain"/>
    <property type="match status" value="1"/>
</dbReference>
<accession>A0A1S9T6W7</accession>
<evidence type="ECO:0000313" key="6">
    <source>
        <dbReference type="EMBL" id="OOR05439.1"/>
    </source>
</evidence>
<feature type="domain" description="Mur ligase C-terminal" evidence="4">
    <location>
        <begin position="132"/>
        <end position="215"/>
    </location>
</feature>
<comment type="caution">
    <text evidence="6">The sequence shown here is derived from an EMBL/GenBank/DDBJ whole genome shotgun (WGS) entry which is preliminary data.</text>
</comment>
<dbReference type="Gene3D" id="3.90.190.20">
    <property type="entry name" value="Mur ligase, C-terminal domain"/>
    <property type="match status" value="1"/>
</dbReference>
<feature type="domain" description="Mur ligase central" evidence="5">
    <location>
        <begin position="2"/>
        <end position="109"/>
    </location>
</feature>
<reference evidence="6 7" key="1">
    <citation type="submission" date="2017-01" db="EMBL/GenBank/DDBJ databases">
        <title>Bacillus cereus isolates.</title>
        <authorList>
            <person name="Beno S.M."/>
        </authorList>
    </citation>
    <scope>NUCLEOTIDE SEQUENCE [LARGE SCALE GENOMIC DNA]</scope>
    <source>
        <strain evidence="6 7">FSL H8-0485</strain>
    </source>
</reference>
<dbReference type="GO" id="GO:0005524">
    <property type="term" value="F:ATP binding"/>
    <property type="evidence" value="ECO:0007669"/>
    <property type="project" value="UniProtKB-KW"/>
</dbReference>
<dbReference type="Gene3D" id="3.40.1190.10">
    <property type="entry name" value="Mur-like, catalytic domain"/>
    <property type="match status" value="1"/>
</dbReference>
<keyword evidence="3" id="KW-0067">ATP-binding</keyword>
<dbReference type="PANTHER" id="PTHR43024:SF1">
    <property type="entry name" value="UDP-N-ACETYLMURAMOYL-TRIPEPTIDE--D-ALANYL-D-ALANINE LIGASE"/>
    <property type="match status" value="1"/>
</dbReference>
<dbReference type="GO" id="GO:0016881">
    <property type="term" value="F:acid-amino acid ligase activity"/>
    <property type="evidence" value="ECO:0007669"/>
    <property type="project" value="InterPro"/>
</dbReference>
<keyword evidence="2" id="KW-0547">Nucleotide-binding</keyword>
<gene>
    <name evidence="6" type="ORF">BW897_31425</name>
</gene>
<evidence type="ECO:0000259" key="4">
    <source>
        <dbReference type="Pfam" id="PF02875"/>
    </source>
</evidence>
<name>A0A1S9T6W7_BACCE</name>
<keyword evidence="1" id="KW-0436">Ligase</keyword>
<dbReference type="InterPro" id="IPR036615">
    <property type="entry name" value="Mur_ligase_C_dom_sf"/>
</dbReference>
<evidence type="ECO:0000256" key="3">
    <source>
        <dbReference type="ARBA" id="ARBA00022840"/>
    </source>
</evidence>
<dbReference type="InterPro" id="IPR036565">
    <property type="entry name" value="Mur-like_cat_sf"/>
</dbReference>
<dbReference type="InterPro" id="IPR051046">
    <property type="entry name" value="MurCDEF_CellWall_CoF430Synth"/>
</dbReference>
<dbReference type="InterPro" id="IPR013221">
    <property type="entry name" value="Mur_ligase_cen"/>
</dbReference>
<evidence type="ECO:0000313" key="7">
    <source>
        <dbReference type="Proteomes" id="UP000190906"/>
    </source>
</evidence>
<dbReference type="SUPFAM" id="SSF53244">
    <property type="entry name" value="MurD-like peptide ligases, peptide-binding domain"/>
    <property type="match status" value="1"/>
</dbReference>
<feature type="non-terminal residue" evidence="6">
    <location>
        <position position="248"/>
    </location>
</feature>
<dbReference type="Pfam" id="PF08245">
    <property type="entry name" value="Mur_ligase_M"/>
    <property type="match status" value="1"/>
</dbReference>
<evidence type="ECO:0008006" key="8">
    <source>
        <dbReference type="Google" id="ProtNLM"/>
    </source>
</evidence>
<dbReference type="Pfam" id="PF02875">
    <property type="entry name" value="Mur_ligase_C"/>
    <property type="match status" value="1"/>
</dbReference>
<evidence type="ECO:0000259" key="5">
    <source>
        <dbReference type="Pfam" id="PF08245"/>
    </source>
</evidence>
<protein>
    <recommendedName>
        <fullName evidence="8">UDP-N-acetylmuramoyl-tripeptide--D-alanyl-D-alanine ligase</fullName>
    </recommendedName>
</protein>
<dbReference type="EMBL" id="MUAJ01000085">
    <property type="protein sequence ID" value="OOR05439.1"/>
    <property type="molecule type" value="Genomic_DNA"/>
</dbReference>
<dbReference type="Proteomes" id="UP000190906">
    <property type="component" value="Unassembled WGS sequence"/>
</dbReference>
<dbReference type="AlphaFoldDB" id="A0A1S9T6W7"/>
<evidence type="ECO:0000256" key="1">
    <source>
        <dbReference type="ARBA" id="ARBA00022598"/>
    </source>
</evidence>
<evidence type="ECO:0000256" key="2">
    <source>
        <dbReference type="ARBA" id="ARBA00022741"/>
    </source>
</evidence>
<dbReference type="InterPro" id="IPR004101">
    <property type="entry name" value="Mur_ligase_C"/>
</dbReference>
<proteinExistence type="predicted"/>